<keyword evidence="2" id="KW-1185">Reference proteome</keyword>
<evidence type="ECO:0000313" key="1">
    <source>
        <dbReference type="EMBL" id="KAD2393492.1"/>
    </source>
</evidence>
<gene>
    <name evidence="1" type="ORF">E3N88_40469</name>
</gene>
<dbReference type="Proteomes" id="UP000326396">
    <property type="component" value="Linkage Group LG9"/>
</dbReference>
<dbReference type="AlphaFoldDB" id="A0A5N6LMP1"/>
<evidence type="ECO:0000313" key="2">
    <source>
        <dbReference type="Proteomes" id="UP000326396"/>
    </source>
</evidence>
<dbReference type="EMBL" id="SZYD01000019">
    <property type="protein sequence ID" value="KAD2393492.1"/>
    <property type="molecule type" value="Genomic_DNA"/>
</dbReference>
<organism evidence="1 2">
    <name type="scientific">Mikania micrantha</name>
    <name type="common">bitter vine</name>
    <dbReference type="NCBI Taxonomy" id="192012"/>
    <lineage>
        <taxon>Eukaryota</taxon>
        <taxon>Viridiplantae</taxon>
        <taxon>Streptophyta</taxon>
        <taxon>Embryophyta</taxon>
        <taxon>Tracheophyta</taxon>
        <taxon>Spermatophyta</taxon>
        <taxon>Magnoliopsida</taxon>
        <taxon>eudicotyledons</taxon>
        <taxon>Gunneridae</taxon>
        <taxon>Pentapetalae</taxon>
        <taxon>asterids</taxon>
        <taxon>campanulids</taxon>
        <taxon>Asterales</taxon>
        <taxon>Asteraceae</taxon>
        <taxon>Asteroideae</taxon>
        <taxon>Heliantheae alliance</taxon>
        <taxon>Eupatorieae</taxon>
        <taxon>Mikania</taxon>
    </lineage>
</organism>
<accession>A0A5N6LMP1</accession>
<dbReference type="PANTHER" id="PTHR37227">
    <property type="entry name" value="OS01G0219000 PROTEIN"/>
    <property type="match status" value="1"/>
</dbReference>
<name>A0A5N6LMP1_9ASTR</name>
<reference evidence="1 2" key="1">
    <citation type="submission" date="2019-05" db="EMBL/GenBank/DDBJ databases">
        <title>Mikania micrantha, genome provides insights into the molecular mechanism of rapid growth.</title>
        <authorList>
            <person name="Liu B."/>
        </authorList>
    </citation>
    <scope>NUCLEOTIDE SEQUENCE [LARGE SCALE GENOMIC DNA]</scope>
    <source>
        <strain evidence="1">NLD-2019</strain>
        <tissue evidence="1">Leaf</tissue>
    </source>
</reference>
<protein>
    <recommendedName>
        <fullName evidence="3">Proteasome assembly chaperone 1</fullName>
    </recommendedName>
</protein>
<dbReference type="PANTHER" id="PTHR37227:SF2">
    <property type="entry name" value="OS01G0219000 PROTEIN"/>
    <property type="match status" value="1"/>
</dbReference>
<evidence type="ECO:0008006" key="3">
    <source>
        <dbReference type="Google" id="ProtNLM"/>
    </source>
</evidence>
<dbReference type="OrthoDB" id="17536at2759"/>
<sequence>MEDVLTELPPPSRFFLEDLNNFTPPAIPLPSPFILLSTPNSQSVLRPSLFIIAISAPSLYLLHHISPKTLIGTLILPEIPSSGNSVEPSLKDKSCNLYAINHASESVILANFQYSISSERAHGIAKTLIGQQIIPERVIIFDSVQARNFRGRISTDDTFAMKLETSRERKGVPLLKNLNYFPSGSVVEGLGAALLGRCQMKNIKASLCVSWPESGGSVTSIVKALLLKDVLHDMELRIDANSDDEGLRFGHTNHYLDSELYT</sequence>
<comment type="caution">
    <text evidence="1">The sequence shown here is derived from an EMBL/GenBank/DDBJ whole genome shotgun (WGS) entry which is preliminary data.</text>
</comment>
<proteinExistence type="predicted"/>